<evidence type="ECO:0000259" key="6">
    <source>
        <dbReference type="PROSITE" id="PS50893"/>
    </source>
</evidence>
<dbReference type="AlphaFoldDB" id="A0A399EXX2"/>
<reference evidence="7 8" key="1">
    <citation type="submission" date="2018-08" db="EMBL/GenBank/DDBJ databases">
        <title>Meiothermus luteus KCTC 52599 genome sequencing project.</title>
        <authorList>
            <person name="Da Costa M.S."/>
            <person name="Albuquerque L."/>
            <person name="Raposo P."/>
            <person name="Froufe H.J.C."/>
            <person name="Barroso C.S."/>
            <person name="Egas C."/>
        </authorList>
    </citation>
    <scope>NUCLEOTIDE SEQUENCE [LARGE SCALE GENOMIC DNA]</scope>
    <source>
        <strain evidence="7 8">KCTC 52599</strain>
    </source>
</reference>
<protein>
    <submittedName>
        <fullName evidence="7">High-affinity branched-chain amino acid transport ATP-binding protein LivF</fullName>
    </submittedName>
</protein>
<evidence type="ECO:0000256" key="3">
    <source>
        <dbReference type="ARBA" id="ARBA00022741"/>
    </source>
</evidence>
<comment type="similarity">
    <text evidence="1">Belongs to the ABC transporter superfamily.</text>
</comment>
<evidence type="ECO:0000256" key="1">
    <source>
        <dbReference type="ARBA" id="ARBA00005417"/>
    </source>
</evidence>
<evidence type="ECO:0000313" key="7">
    <source>
        <dbReference type="EMBL" id="RIH87121.1"/>
    </source>
</evidence>
<dbReference type="PANTHER" id="PTHR43820">
    <property type="entry name" value="HIGH-AFFINITY BRANCHED-CHAIN AMINO ACID TRANSPORT ATP-BINDING PROTEIN LIVF"/>
    <property type="match status" value="1"/>
</dbReference>
<dbReference type="InterPro" id="IPR003593">
    <property type="entry name" value="AAA+_ATPase"/>
</dbReference>
<keyword evidence="8" id="KW-1185">Reference proteome</keyword>
<dbReference type="SUPFAM" id="SSF52540">
    <property type="entry name" value="P-loop containing nucleoside triphosphate hydrolases"/>
    <property type="match status" value="1"/>
</dbReference>
<sequence>MSALLQIENLETFYGASQVLFGVSLEVGQGQVATLLGRNGMGKTTTVRSIMGLTPARRGHIRFAGRPIEALAPEQIAALGIALVPEGRQIFPNLTVEENLIAFAANRSQSPDPWTLRRVYGLFPRLQERRHHLGHQLSGGEQQMLAIGRALMTNPRLLILDEATEGLAPLLREEIWRVLRLLKEGGQTILVIDKYLERLFPLADRHTILERGRVVWQGTSEELKARPEVWKRYLSV</sequence>
<dbReference type="PROSITE" id="PS50893">
    <property type="entry name" value="ABC_TRANSPORTER_2"/>
    <property type="match status" value="1"/>
</dbReference>
<accession>A0A399EXX2</accession>
<keyword evidence="2" id="KW-0813">Transport</keyword>
<dbReference type="GO" id="GO:0015807">
    <property type="term" value="P:L-amino acid transport"/>
    <property type="evidence" value="ECO:0007669"/>
    <property type="project" value="TreeGrafter"/>
</dbReference>
<keyword evidence="3" id="KW-0547">Nucleotide-binding</keyword>
<dbReference type="RefSeq" id="WP_119359726.1">
    <property type="nucleotide sequence ID" value="NZ_QWKZ01000025.1"/>
</dbReference>
<dbReference type="InterPro" id="IPR003439">
    <property type="entry name" value="ABC_transporter-like_ATP-bd"/>
</dbReference>
<proteinExistence type="inferred from homology"/>
<evidence type="ECO:0000313" key="8">
    <source>
        <dbReference type="Proteomes" id="UP000265800"/>
    </source>
</evidence>
<evidence type="ECO:0000256" key="4">
    <source>
        <dbReference type="ARBA" id="ARBA00022840"/>
    </source>
</evidence>
<dbReference type="PROSITE" id="PS00211">
    <property type="entry name" value="ABC_TRANSPORTER_1"/>
    <property type="match status" value="1"/>
</dbReference>
<dbReference type="PANTHER" id="PTHR43820:SF2">
    <property type="entry name" value="ABC TRANSPORTER ATP-BINDING PROTEIN"/>
    <property type="match status" value="1"/>
</dbReference>
<evidence type="ECO:0000256" key="5">
    <source>
        <dbReference type="ARBA" id="ARBA00022970"/>
    </source>
</evidence>
<dbReference type="GO" id="GO:0016887">
    <property type="term" value="F:ATP hydrolysis activity"/>
    <property type="evidence" value="ECO:0007669"/>
    <property type="project" value="InterPro"/>
</dbReference>
<gene>
    <name evidence="7" type="primary">livF_3</name>
    <name evidence="7" type="ORF">Mlute_01062</name>
</gene>
<feature type="domain" description="ABC transporter" evidence="6">
    <location>
        <begin position="5"/>
        <end position="236"/>
    </location>
</feature>
<keyword evidence="4 7" id="KW-0067">ATP-binding</keyword>
<comment type="caution">
    <text evidence="7">The sequence shown here is derived from an EMBL/GenBank/DDBJ whole genome shotgun (WGS) entry which is preliminary data.</text>
</comment>
<dbReference type="Proteomes" id="UP000265800">
    <property type="component" value="Unassembled WGS sequence"/>
</dbReference>
<dbReference type="GO" id="GO:0015658">
    <property type="term" value="F:branched-chain amino acid transmembrane transporter activity"/>
    <property type="evidence" value="ECO:0007669"/>
    <property type="project" value="TreeGrafter"/>
</dbReference>
<keyword evidence="5" id="KW-0029">Amino-acid transport</keyword>
<dbReference type="CDD" id="cd03224">
    <property type="entry name" value="ABC_TM1139_LivF_branched"/>
    <property type="match status" value="1"/>
</dbReference>
<dbReference type="InterPro" id="IPR017871">
    <property type="entry name" value="ABC_transporter-like_CS"/>
</dbReference>
<dbReference type="InterPro" id="IPR027417">
    <property type="entry name" value="P-loop_NTPase"/>
</dbReference>
<dbReference type="Pfam" id="PF00005">
    <property type="entry name" value="ABC_tran"/>
    <property type="match status" value="1"/>
</dbReference>
<dbReference type="SMART" id="SM00382">
    <property type="entry name" value="AAA"/>
    <property type="match status" value="1"/>
</dbReference>
<dbReference type="GO" id="GO:0005524">
    <property type="term" value="F:ATP binding"/>
    <property type="evidence" value="ECO:0007669"/>
    <property type="project" value="UniProtKB-KW"/>
</dbReference>
<name>A0A399EXX2_9DEIN</name>
<dbReference type="EMBL" id="QWKZ01000025">
    <property type="protein sequence ID" value="RIH87121.1"/>
    <property type="molecule type" value="Genomic_DNA"/>
</dbReference>
<dbReference type="InterPro" id="IPR052156">
    <property type="entry name" value="BCAA_Transport_ATP-bd_LivF"/>
</dbReference>
<dbReference type="OrthoDB" id="31646at2"/>
<dbReference type="Gene3D" id="3.40.50.300">
    <property type="entry name" value="P-loop containing nucleotide triphosphate hydrolases"/>
    <property type="match status" value="1"/>
</dbReference>
<evidence type="ECO:0000256" key="2">
    <source>
        <dbReference type="ARBA" id="ARBA00022448"/>
    </source>
</evidence>
<organism evidence="7 8">
    <name type="scientific">Meiothermus luteus</name>
    <dbReference type="NCBI Taxonomy" id="2026184"/>
    <lineage>
        <taxon>Bacteria</taxon>
        <taxon>Thermotogati</taxon>
        <taxon>Deinococcota</taxon>
        <taxon>Deinococci</taxon>
        <taxon>Thermales</taxon>
        <taxon>Thermaceae</taxon>
        <taxon>Meiothermus</taxon>
    </lineage>
</organism>